<name>A0A6C0HNI8_9ZZZZ</name>
<organism evidence="1">
    <name type="scientific">viral metagenome</name>
    <dbReference type="NCBI Taxonomy" id="1070528"/>
    <lineage>
        <taxon>unclassified sequences</taxon>
        <taxon>metagenomes</taxon>
        <taxon>organismal metagenomes</taxon>
    </lineage>
</organism>
<proteinExistence type="predicted"/>
<sequence length="142" mass="16506">MPHKVDIDKLNHALNNQSNSDIIEMDFKQIEKDKLDILKQLPLTKMALAELMKKIKLYRLVSNLQEIHYGRYIRWIPLTKGPEVKLTNGGILCNIKTERDDVILVFKNKINSFFQINLTENIVFQKLTDQELVILTAIKCLA</sequence>
<protein>
    <submittedName>
        <fullName evidence="1">Uncharacterized protein</fullName>
    </submittedName>
</protein>
<evidence type="ECO:0000313" key="1">
    <source>
        <dbReference type="EMBL" id="QHT82222.1"/>
    </source>
</evidence>
<accession>A0A6C0HNI8</accession>
<dbReference type="EMBL" id="MN739997">
    <property type="protein sequence ID" value="QHT82222.1"/>
    <property type="molecule type" value="Genomic_DNA"/>
</dbReference>
<reference evidence="1" key="1">
    <citation type="journal article" date="2020" name="Nature">
        <title>Giant virus diversity and host interactions through global metagenomics.</title>
        <authorList>
            <person name="Schulz F."/>
            <person name="Roux S."/>
            <person name="Paez-Espino D."/>
            <person name="Jungbluth S."/>
            <person name="Walsh D.A."/>
            <person name="Denef V.J."/>
            <person name="McMahon K.D."/>
            <person name="Konstantinidis K.T."/>
            <person name="Eloe-Fadrosh E.A."/>
            <person name="Kyrpides N.C."/>
            <person name="Woyke T."/>
        </authorList>
    </citation>
    <scope>NUCLEOTIDE SEQUENCE</scope>
    <source>
        <strain evidence="1">GVMAG-M-3300023184-161</strain>
    </source>
</reference>
<dbReference type="AlphaFoldDB" id="A0A6C0HNI8"/>